<feature type="transmembrane region" description="Helical" evidence="2">
    <location>
        <begin position="30"/>
        <end position="54"/>
    </location>
</feature>
<keyword evidence="2" id="KW-0472">Membrane</keyword>
<keyword evidence="2" id="KW-0812">Transmembrane</keyword>
<proteinExistence type="predicted"/>
<name>A0ABQ9W0R5_SAGOE</name>
<dbReference type="EMBL" id="JASSZA010000003">
    <property type="protein sequence ID" value="KAK2115229.1"/>
    <property type="molecule type" value="Genomic_DNA"/>
</dbReference>
<feature type="compositionally biased region" description="Pro residues" evidence="1">
    <location>
        <begin position="150"/>
        <end position="163"/>
    </location>
</feature>
<keyword evidence="4" id="KW-1185">Reference proteome</keyword>
<evidence type="ECO:0000313" key="4">
    <source>
        <dbReference type="Proteomes" id="UP001266305"/>
    </source>
</evidence>
<organism evidence="3 4">
    <name type="scientific">Saguinus oedipus</name>
    <name type="common">Cotton-top tamarin</name>
    <name type="synonym">Oedipomidas oedipus</name>
    <dbReference type="NCBI Taxonomy" id="9490"/>
    <lineage>
        <taxon>Eukaryota</taxon>
        <taxon>Metazoa</taxon>
        <taxon>Chordata</taxon>
        <taxon>Craniata</taxon>
        <taxon>Vertebrata</taxon>
        <taxon>Euteleostomi</taxon>
        <taxon>Mammalia</taxon>
        <taxon>Eutheria</taxon>
        <taxon>Euarchontoglires</taxon>
        <taxon>Primates</taxon>
        <taxon>Haplorrhini</taxon>
        <taxon>Platyrrhini</taxon>
        <taxon>Cebidae</taxon>
        <taxon>Callitrichinae</taxon>
        <taxon>Saguinus</taxon>
    </lineage>
</organism>
<keyword evidence="2" id="KW-1133">Transmembrane helix</keyword>
<accession>A0ABQ9W0R5</accession>
<dbReference type="Pfam" id="PF21165">
    <property type="entry name" value="FGFR3_TM"/>
    <property type="match status" value="1"/>
</dbReference>
<gene>
    <name evidence="3" type="ORF">P7K49_005855</name>
</gene>
<dbReference type="Proteomes" id="UP001266305">
    <property type="component" value="Unassembled WGS sequence"/>
</dbReference>
<evidence type="ECO:0000313" key="3">
    <source>
        <dbReference type="EMBL" id="KAK2115229.1"/>
    </source>
</evidence>
<evidence type="ECO:0000256" key="1">
    <source>
        <dbReference type="SAM" id="MobiDB-lite"/>
    </source>
</evidence>
<dbReference type="Gene3D" id="6.10.250.1740">
    <property type="match status" value="1"/>
</dbReference>
<reference evidence="3 4" key="1">
    <citation type="submission" date="2023-05" db="EMBL/GenBank/DDBJ databases">
        <title>B98-5 Cell Line De Novo Hybrid Assembly: An Optical Mapping Approach.</title>
        <authorList>
            <person name="Kananen K."/>
            <person name="Auerbach J.A."/>
            <person name="Kautto E."/>
            <person name="Blachly J.S."/>
        </authorList>
    </citation>
    <scope>NUCLEOTIDE SEQUENCE [LARGE SCALE GENOMIC DNA]</scope>
    <source>
        <strain evidence="3">B95-8</strain>
        <tissue evidence="3">Cell line</tissue>
    </source>
</reference>
<feature type="region of interest" description="Disordered" evidence="1">
    <location>
        <begin position="147"/>
        <end position="170"/>
    </location>
</feature>
<protein>
    <submittedName>
        <fullName evidence="3">Uncharacterized protein</fullName>
    </submittedName>
</protein>
<comment type="caution">
    <text evidence="3">The sequence shown here is derived from an EMBL/GenBank/DDBJ whole genome shotgun (WGS) entry which is preliminary data.</text>
</comment>
<sequence>MGPGGARPGLNACVFAAEEELAEADEAGSVYAGILSYGVGFFLFILVVAAVTLCRLRSPPKKGLGSPTVHKISRFPLKRQVTESRYRVPSCLPGLRSPLGLCWSWAVRHPLQPGGLTSPCLWSRVEPRVLWGTECSDSLHSALVEVRAPPSSPQRPPAAPPRPVLHAAPTCPCRPKQVSLESNASMSSNTPLVRVARLSSGEGPALANVSEFELPADPKWELSRARSVVLRASMGCRGLSGGGDTPGRGPAGFGAIKDVEDAGDVPLSGDAPEGFMAGTAPLKVPCLERQRGREASG</sequence>
<evidence type="ECO:0000256" key="2">
    <source>
        <dbReference type="SAM" id="Phobius"/>
    </source>
</evidence>